<dbReference type="Gene3D" id="1.10.238.10">
    <property type="entry name" value="EF-hand"/>
    <property type="match status" value="1"/>
</dbReference>
<dbReference type="SUPFAM" id="SSF47473">
    <property type="entry name" value="EF-hand"/>
    <property type="match status" value="1"/>
</dbReference>
<dbReference type="InterPro" id="IPR002048">
    <property type="entry name" value="EF_hand_dom"/>
</dbReference>
<accession>A0AAV2T783</accession>
<dbReference type="GO" id="GO:0007017">
    <property type="term" value="P:microtubule-based process"/>
    <property type="evidence" value="ECO:0007669"/>
    <property type="project" value="InterPro"/>
</dbReference>
<dbReference type="GO" id="GO:0005509">
    <property type="term" value="F:calcium ion binding"/>
    <property type="evidence" value="ECO:0007669"/>
    <property type="project" value="InterPro"/>
</dbReference>
<name>A0AAV2T783_CALDB</name>
<sequence length="176" mass="20648">MEPFVNAFFVIDQNCDEVVTIPELEKYVQDNNMDESMVTQWRNLFDKNNTGRITLQEFCDTLGLKVHEVRIRRESLRRQQAPQVGLRSDVHVITANMPLDQQIPVADEVYRIANEQGLTETEKAQRIKSYLEKNYGRIWDVVTTDASSWSSLSHISNTLFYFELNNRTYLIWKTPE</sequence>
<evidence type="ECO:0000256" key="1">
    <source>
        <dbReference type="ARBA" id="ARBA00022837"/>
    </source>
</evidence>
<dbReference type="GO" id="GO:0030286">
    <property type="term" value="C:dynein complex"/>
    <property type="evidence" value="ECO:0007669"/>
    <property type="project" value="InterPro"/>
</dbReference>
<gene>
    <name evidence="3" type="ORF">CDAUBV1_LOCUS3345</name>
</gene>
<dbReference type="Gene3D" id="3.30.740.10">
    <property type="entry name" value="Protein Inhibitor Of Neuronal Nitric Oxide Synthase"/>
    <property type="match status" value="1"/>
</dbReference>
<dbReference type="InterPro" id="IPR011992">
    <property type="entry name" value="EF-hand-dom_pair"/>
</dbReference>
<evidence type="ECO:0000313" key="4">
    <source>
        <dbReference type="Proteomes" id="UP001497525"/>
    </source>
</evidence>
<protein>
    <recommendedName>
        <fullName evidence="2">EF-hand domain-containing protein</fullName>
    </recommendedName>
</protein>
<comment type="caution">
    <text evidence="3">The sequence shown here is derived from an EMBL/GenBank/DDBJ whole genome shotgun (WGS) entry which is preliminary data.</text>
</comment>
<keyword evidence="1" id="KW-0106">Calcium</keyword>
<organism evidence="3 4">
    <name type="scientific">Calicophoron daubneyi</name>
    <name type="common">Rumen fluke</name>
    <name type="synonym">Paramphistomum daubneyi</name>
    <dbReference type="NCBI Taxonomy" id="300641"/>
    <lineage>
        <taxon>Eukaryota</taxon>
        <taxon>Metazoa</taxon>
        <taxon>Spiralia</taxon>
        <taxon>Lophotrochozoa</taxon>
        <taxon>Platyhelminthes</taxon>
        <taxon>Trematoda</taxon>
        <taxon>Digenea</taxon>
        <taxon>Plagiorchiida</taxon>
        <taxon>Pronocephalata</taxon>
        <taxon>Paramphistomoidea</taxon>
        <taxon>Paramphistomidae</taxon>
        <taxon>Calicophoron</taxon>
    </lineage>
</organism>
<dbReference type="SUPFAM" id="SSF54648">
    <property type="entry name" value="DLC"/>
    <property type="match status" value="1"/>
</dbReference>
<dbReference type="PROSITE" id="PS50222">
    <property type="entry name" value="EF_HAND_2"/>
    <property type="match status" value="1"/>
</dbReference>
<evidence type="ECO:0000313" key="3">
    <source>
        <dbReference type="EMBL" id="CAL5131173.1"/>
    </source>
</evidence>
<evidence type="ECO:0000259" key="2">
    <source>
        <dbReference type="PROSITE" id="PS50222"/>
    </source>
</evidence>
<proteinExistence type="predicted"/>
<dbReference type="PROSITE" id="PS00018">
    <property type="entry name" value="EF_HAND_1"/>
    <property type="match status" value="1"/>
</dbReference>
<dbReference type="Pfam" id="PF13499">
    <property type="entry name" value="EF-hand_7"/>
    <property type="match status" value="1"/>
</dbReference>
<dbReference type="SMART" id="SM01375">
    <property type="entry name" value="Dynein_light"/>
    <property type="match status" value="1"/>
</dbReference>
<dbReference type="InterPro" id="IPR001372">
    <property type="entry name" value="Dynein_light_chain_typ-1/2"/>
</dbReference>
<dbReference type="Proteomes" id="UP001497525">
    <property type="component" value="Unassembled WGS sequence"/>
</dbReference>
<dbReference type="InterPro" id="IPR037177">
    <property type="entry name" value="DLC_sf"/>
</dbReference>
<dbReference type="EMBL" id="CAXLJL010000079">
    <property type="protein sequence ID" value="CAL5131173.1"/>
    <property type="molecule type" value="Genomic_DNA"/>
</dbReference>
<reference evidence="3" key="1">
    <citation type="submission" date="2024-06" db="EMBL/GenBank/DDBJ databases">
        <authorList>
            <person name="Liu X."/>
            <person name="Lenzi L."/>
            <person name="Haldenby T S."/>
            <person name="Uol C."/>
        </authorList>
    </citation>
    <scope>NUCLEOTIDE SEQUENCE</scope>
</reference>
<dbReference type="AlphaFoldDB" id="A0AAV2T783"/>
<dbReference type="Pfam" id="PF01221">
    <property type="entry name" value="Dynein_light"/>
    <property type="match status" value="1"/>
</dbReference>
<dbReference type="InterPro" id="IPR018247">
    <property type="entry name" value="EF_Hand_1_Ca_BS"/>
</dbReference>
<feature type="domain" description="EF-hand" evidence="2">
    <location>
        <begin position="33"/>
        <end position="68"/>
    </location>
</feature>